<feature type="repeat" description="PPR" evidence="2">
    <location>
        <begin position="5"/>
        <end position="35"/>
    </location>
</feature>
<keyword evidence="1" id="KW-0677">Repeat</keyword>
<dbReference type="InterPro" id="IPR011990">
    <property type="entry name" value="TPR-like_helical_dom_sf"/>
</dbReference>
<evidence type="ECO:0000256" key="2">
    <source>
        <dbReference type="PROSITE-ProRule" id="PRU00708"/>
    </source>
</evidence>
<evidence type="ECO:0000256" key="1">
    <source>
        <dbReference type="ARBA" id="ARBA00022737"/>
    </source>
</evidence>
<dbReference type="Gramene" id="EFJ09583">
    <property type="protein sequence ID" value="EFJ09583"/>
    <property type="gene ID" value="SELMODRAFT_129614"/>
</dbReference>
<dbReference type="Pfam" id="PF01535">
    <property type="entry name" value="PPR"/>
    <property type="match status" value="2"/>
</dbReference>
<organism evidence="4">
    <name type="scientific">Selaginella moellendorffii</name>
    <name type="common">Spikemoss</name>
    <dbReference type="NCBI Taxonomy" id="88036"/>
    <lineage>
        <taxon>Eukaryota</taxon>
        <taxon>Viridiplantae</taxon>
        <taxon>Streptophyta</taxon>
        <taxon>Embryophyta</taxon>
        <taxon>Tracheophyta</taxon>
        <taxon>Lycopodiopsida</taxon>
        <taxon>Selaginellales</taxon>
        <taxon>Selaginellaceae</taxon>
        <taxon>Selaginella</taxon>
    </lineage>
</organism>
<feature type="repeat" description="PPR" evidence="2">
    <location>
        <begin position="36"/>
        <end position="70"/>
    </location>
</feature>
<dbReference type="PANTHER" id="PTHR47926">
    <property type="entry name" value="PENTATRICOPEPTIDE REPEAT-CONTAINING PROTEIN"/>
    <property type="match status" value="1"/>
</dbReference>
<dbReference type="STRING" id="88036.D8T162"/>
<dbReference type="Gene3D" id="1.25.40.10">
    <property type="entry name" value="Tetratricopeptide repeat domain"/>
    <property type="match status" value="2"/>
</dbReference>
<dbReference type="NCBIfam" id="TIGR00756">
    <property type="entry name" value="PPR"/>
    <property type="match status" value="2"/>
</dbReference>
<dbReference type="EMBL" id="GL377661">
    <property type="protein sequence ID" value="EFJ09583.1"/>
    <property type="molecule type" value="Genomic_DNA"/>
</dbReference>
<reference evidence="3 4" key="1">
    <citation type="journal article" date="2011" name="Science">
        <title>The Selaginella genome identifies genetic changes associated with the evolution of vascular plants.</title>
        <authorList>
            <person name="Banks J.A."/>
            <person name="Nishiyama T."/>
            <person name="Hasebe M."/>
            <person name="Bowman J.L."/>
            <person name="Gribskov M."/>
            <person name="dePamphilis C."/>
            <person name="Albert V.A."/>
            <person name="Aono N."/>
            <person name="Aoyama T."/>
            <person name="Ambrose B.A."/>
            <person name="Ashton N.W."/>
            <person name="Axtell M.J."/>
            <person name="Barker E."/>
            <person name="Barker M.S."/>
            <person name="Bennetzen J.L."/>
            <person name="Bonawitz N.D."/>
            <person name="Chapple C."/>
            <person name="Cheng C."/>
            <person name="Correa L.G."/>
            <person name="Dacre M."/>
            <person name="DeBarry J."/>
            <person name="Dreyer I."/>
            <person name="Elias M."/>
            <person name="Engstrom E.M."/>
            <person name="Estelle M."/>
            <person name="Feng L."/>
            <person name="Finet C."/>
            <person name="Floyd S.K."/>
            <person name="Frommer W.B."/>
            <person name="Fujita T."/>
            <person name="Gramzow L."/>
            <person name="Gutensohn M."/>
            <person name="Harholt J."/>
            <person name="Hattori M."/>
            <person name="Heyl A."/>
            <person name="Hirai T."/>
            <person name="Hiwatashi Y."/>
            <person name="Ishikawa M."/>
            <person name="Iwata M."/>
            <person name="Karol K.G."/>
            <person name="Koehler B."/>
            <person name="Kolukisaoglu U."/>
            <person name="Kubo M."/>
            <person name="Kurata T."/>
            <person name="Lalonde S."/>
            <person name="Li K."/>
            <person name="Li Y."/>
            <person name="Litt A."/>
            <person name="Lyons E."/>
            <person name="Manning G."/>
            <person name="Maruyama T."/>
            <person name="Michael T.P."/>
            <person name="Mikami K."/>
            <person name="Miyazaki S."/>
            <person name="Morinaga S."/>
            <person name="Murata T."/>
            <person name="Mueller-Roeber B."/>
            <person name="Nelson D.R."/>
            <person name="Obara M."/>
            <person name="Oguri Y."/>
            <person name="Olmstead R.G."/>
            <person name="Onodera N."/>
            <person name="Petersen B.L."/>
            <person name="Pils B."/>
            <person name="Prigge M."/>
            <person name="Rensing S.A."/>
            <person name="Riano-Pachon D.M."/>
            <person name="Roberts A.W."/>
            <person name="Sato Y."/>
            <person name="Scheller H.V."/>
            <person name="Schulz B."/>
            <person name="Schulz C."/>
            <person name="Shakirov E.V."/>
            <person name="Shibagaki N."/>
            <person name="Shinohara N."/>
            <person name="Shippen D.E."/>
            <person name="Soerensen I."/>
            <person name="Sotooka R."/>
            <person name="Sugimoto N."/>
            <person name="Sugita M."/>
            <person name="Sumikawa N."/>
            <person name="Tanurdzic M."/>
            <person name="Theissen G."/>
            <person name="Ulvskov P."/>
            <person name="Wakazuki S."/>
            <person name="Weng J.K."/>
            <person name="Willats W.W."/>
            <person name="Wipf D."/>
            <person name="Wolf P.G."/>
            <person name="Yang L."/>
            <person name="Zimmer A.D."/>
            <person name="Zhu Q."/>
            <person name="Mitros T."/>
            <person name="Hellsten U."/>
            <person name="Loque D."/>
            <person name="Otillar R."/>
            <person name="Salamov A."/>
            <person name="Schmutz J."/>
            <person name="Shapiro H."/>
            <person name="Lindquist E."/>
            <person name="Lucas S."/>
            <person name="Rokhsar D."/>
            <person name="Grigoriev I.V."/>
        </authorList>
    </citation>
    <scope>NUCLEOTIDE SEQUENCE [LARGE SCALE GENOMIC DNA]</scope>
</reference>
<protein>
    <recommendedName>
        <fullName evidence="5">Pentacotripeptide-repeat region of PRORP domain-containing protein</fullName>
    </recommendedName>
</protein>
<dbReference type="GO" id="GO:0003723">
    <property type="term" value="F:RNA binding"/>
    <property type="evidence" value="ECO:0007669"/>
    <property type="project" value="InterPro"/>
</dbReference>
<dbReference type="InParanoid" id="D8T162"/>
<dbReference type="Pfam" id="PF12854">
    <property type="entry name" value="PPR_1"/>
    <property type="match status" value="1"/>
</dbReference>
<evidence type="ECO:0000313" key="4">
    <source>
        <dbReference type="Proteomes" id="UP000001514"/>
    </source>
</evidence>
<proteinExistence type="predicted"/>
<sequence>MPEKNVTTWTAMLNAYCAVGDLATSEIILESMPEHNVVSWTSMVVGYGHKGNLESAKHYFYRLNVEGIQPSEVTFTGVLSGATACQLGRSRFVDMVGDYHVAPSTVHYGSMVDALGRAGQVEYAARLVEEMPVPPDAAAWGAVLSACKTQRDVSRAAWAAVRAFDVDPANDTPYMLLSNACVS</sequence>
<dbReference type="GO" id="GO:0009451">
    <property type="term" value="P:RNA modification"/>
    <property type="evidence" value="ECO:0007669"/>
    <property type="project" value="InterPro"/>
</dbReference>
<dbReference type="HOGENOM" id="CLU_002706_0_0_1"/>
<keyword evidence="4" id="KW-1185">Reference proteome</keyword>
<dbReference type="eggNOG" id="KOG4197">
    <property type="taxonomic scope" value="Eukaryota"/>
</dbReference>
<dbReference type="PROSITE" id="PS51375">
    <property type="entry name" value="PPR"/>
    <property type="match status" value="2"/>
</dbReference>
<gene>
    <name evidence="3" type="ORF">SELMODRAFT_129614</name>
</gene>
<dbReference type="InterPro" id="IPR046960">
    <property type="entry name" value="PPR_At4g14850-like_plant"/>
</dbReference>
<evidence type="ECO:0000313" key="3">
    <source>
        <dbReference type="EMBL" id="EFJ09583.1"/>
    </source>
</evidence>
<dbReference type="Proteomes" id="UP000001514">
    <property type="component" value="Unassembled WGS sequence"/>
</dbReference>
<dbReference type="InterPro" id="IPR002885">
    <property type="entry name" value="PPR_rpt"/>
</dbReference>
<accession>D8T162</accession>
<name>D8T162_SELML</name>
<evidence type="ECO:0008006" key="5">
    <source>
        <dbReference type="Google" id="ProtNLM"/>
    </source>
</evidence>
<dbReference type="KEGG" id="smo:SELMODRAFT_129614"/>
<dbReference type="AlphaFoldDB" id="D8T162"/>